<evidence type="ECO:0000259" key="2">
    <source>
        <dbReference type="PROSITE" id="PS51819"/>
    </source>
</evidence>
<dbReference type="KEGG" id="cfh:C1707_25280"/>
<dbReference type="Proteomes" id="UP000281192">
    <property type="component" value="Chromosome"/>
</dbReference>
<evidence type="ECO:0000313" key="3">
    <source>
        <dbReference type="EMBL" id="AYV49289.1"/>
    </source>
</evidence>
<dbReference type="PANTHER" id="PTHR43048:SF5">
    <property type="entry name" value="BLR5325 PROTEIN"/>
    <property type="match status" value="1"/>
</dbReference>
<dbReference type="Gene3D" id="3.10.180.10">
    <property type="entry name" value="2,3-Dihydroxybiphenyl 1,2-Dioxygenase, domain 1"/>
    <property type="match status" value="1"/>
</dbReference>
<dbReference type="InterPro" id="IPR029068">
    <property type="entry name" value="Glyas_Bleomycin-R_OHBP_Dase"/>
</dbReference>
<dbReference type="OrthoDB" id="2613830at2"/>
<proteinExistence type="predicted"/>
<dbReference type="AlphaFoldDB" id="A0A2N5CNR4"/>
<gene>
    <name evidence="3" type="ORF">C1707_25280</name>
    <name evidence="4" type="ORF">CFHF_20765</name>
</gene>
<feature type="domain" description="VOC" evidence="2">
    <location>
        <begin position="7"/>
        <end position="134"/>
    </location>
</feature>
<evidence type="ECO:0000256" key="1">
    <source>
        <dbReference type="ARBA" id="ARBA00022723"/>
    </source>
</evidence>
<protein>
    <submittedName>
        <fullName evidence="4">VOC family protein</fullName>
    </submittedName>
</protein>
<sequence length="144" mass="15669">MSGFRYGFHHGGVSVPDLDAAVAWYGRVLGFSLERRFEIPTIPARVAMIVNGDLRIELFEVPGAAPLPDERRVPDRDVHTHGFKHVAFVTPDVAALTEELKGRGADIVWLKVMPHGTACFIRDLAGNLIEFVQGPIPAGEAGSL</sequence>
<accession>A0A2N5CNR4</accession>
<dbReference type="Proteomes" id="UP000234483">
    <property type="component" value="Unassembled WGS sequence"/>
</dbReference>
<dbReference type="EMBL" id="CP026100">
    <property type="protein sequence ID" value="AYV49289.1"/>
    <property type="molecule type" value="Genomic_DNA"/>
</dbReference>
<evidence type="ECO:0000313" key="6">
    <source>
        <dbReference type="Proteomes" id="UP000281192"/>
    </source>
</evidence>
<dbReference type="GO" id="GO:0004493">
    <property type="term" value="F:methylmalonyl-CoA epimerase activity"/>
    <property type="evidence" value="ECO:0007669"/>
    <property type="project" value="TreeGrafter"/>
</dbReference>
<dbReference type="InterPro" id="IPR037523">
    <property type="entry name" value="VOC_core"/>
</dbReference>
<dbReference type="SUPFAM" id="SSF54593">
    <property type="entry name" value="Glyoxalase/Bleomycin resistance protein/Dihydroxybiphenyl dioxygenase"/>
    <property type="match status" value="1"/>
</dbReference>
<dbReference type="GO" id="GO:0046872">
    <property type="term" value="F:metal ion binding"/>
    <property type="evidence" value="ECO:0007669"/>
    <property type="project" value="UniProtKB-KW"/>
</dbReference>
<dbReference type="InterPro" id="IPR051785">
    <property type="entry name" value="MMCE/EMCE_epimerase"/>
</dbReference>
<dbReference type="EMBL" id="PJRQ01000042">
    <property type="protein sequence ID" value="PLR08289.1"/>
    <property type="molecule type" value="Genomic_DNA"/>
</dbReference>
<organism evidence="4 5">
    <name type="scientific">Caulobacter flavus</name>
    <dbReference type="NCBI Taxonomy" id="1679497"/>
    <lineage>
        <taxon>Bacteria</taxon>
        <taxon>Pseudomonadati</taxon>
        <taxon>Pseudomonadota</taxon>
        <taxon>Alphaproteobacteria</taxon>
        <taxon>Caulobacterales</taxon>
        <taxon>Caulobacteraceae</taxon>
        <taxon>Caulobacter</taxon>
    </lineage>
</organism>
<keyword evidence="1" id="KW-0479">Metal-binding</keyword>
<evidence type="ECO:0000313" key="5">
    <source>
        <dbReference type="Proteomes" id="UP000234483"/>
    </source>
</evidence>
<dbReference type="PANTHER" id="PTHR43048">
    <property type="entry name" value="METHYLMALONYL-COA EPIMERASE"/>
    <property type="match status" value="1"/>
</dbReference>
<dbReference type="PROSITE" id="PS51819">
    <property type="entry name" value="VOC"/>
    <property type="match status" value="1"/>
</dbReference>
<dbReference type="InterPro" id="IPR004360">
    <property type="entry name" value="Glyas_Fos-R_dOase_dom"/>
</dbReference>
<reference evidence="3 6" key="2">
    <citation type="submission" date="2018-01" db="EMBL/GenBank/DDBJ databases">
        <title>Complete genome sequence of Caulobacter flavus RHGG3.</title>
        <authorList>
            <person name="Yang E."/>
        </authorList>
    </citation>
    <scope>NUCLEOTIDE SEQUENCE [LARGE SCALE GENOMIC DNA]</scope>
    <source>
        <strain evidence="3 6">RHGG3</strain>
    </source>
</reference>
<evidence type="ECO:0000313" key="4">
    <source>
        <dbReference type="EMBL" id="PLR08289.1"/>
    </source>
</evidence>
<keyword evidence="6" id="KW-1185">Reference proteome</keyword>
<dbReference type="RefSeq" id="WP_101714850.1">
    <property type="nucleotide sequence ID" value="NZ_CP026100.1"/>
</dbReference>
<name>A0A2N5CNR4_9CAUL</name>
<reference evidence="4 5" key="1">
    <citation type="submission" date="2017-12" db="EMBL/GenBank/DDBJ databases">
        <title>The genome sequence of Caulobacter flavus CGMCC1 15093.</title>
        <authorList>
            <person name="Gao J."/>
            <person name="Mao X."/>
            <person name="Sun J."/>
        </authorList>
    </citation>
    <scope>NUCLEOTIDE SEQUENCE [LARGE SCALE GENOMIC DNA]</scope>
    <source>
        <strain evidence="4 5">CGMCC1 15093</strain>
    </source>
</reference>
<dbReference type="Pfam" id="PF00903">
    <property type="entry name" value="Glyoxalase"/>
    <property type="match status" value="1"/>
</dbReference>
<dbReference type="GO" id="GO:0046491">
    <property type="term" value="P:L-methylmalonyl-CoA metabolic process"/>
    <property type="evidence" value="ECO:0007669"/>
    <property type="project" value="TreeGrafter"/>
</dbReference>